<dbReference type="AlphaFoldDB" id="A0A2K9LN87"/>
<evidence type="ECO:0008006" key="5">
    <source>
        <dbReference type="Google" id="ProtNLM"/>
    </source>
</evidence>
<dbReference type="KEGG" id="kak:Kalk_07440"/>
<dbReference type="InterPro" id="IPR036291">
    <property type="entry name" value="NAD(P)-bd_dom_sf"/>
</dbReference>
<evidence type="ECO:0000256" key="2">
    <source>
        <dbReference type="ARBA" id="ARBA00023002"/>
    </source>
</evidence>
<organism evidence="3 4">
    <name type="scientific">Ketobacter alkanivorans</name>
    <dbReference type="NCBI Taxonomy" id="1917421"/>
    <lineage>
        <taxon>Bacteria</taxon>
        <taxon>Pseudomonadati</taxon>
        <taxon>Pseudomonadota</taxon>
        <taxon>Gammaproteobacteria</taxon>
        <taxon>Pseudomonadales</taxon>
        <taxon>Ketobacteraceae</taxon>
        <taxon>Ketobacter</taxon>
    </lineage>
</organism>
<name>A0A2K9LN87_9GAMM</name>
<evidence type="ECO:0000256" key="1">
    <source>
        <dbReference type="ARBA" id="ARBA00022857"/>
    </source>
</evidence>
<dbReference type="PANTHER" id="PTHR43296:SF2">
    <property type="entry name" value="PEROXISOMAL 2,4-DIENOYL-COA REDUCTASE [(3E)-ENOYL-COA-PRODUCING]"/>
    <property type="match status" value="1"/>
</dbReference>
<evidence type="ECO:0000313" key="3">
    <source>
        <dbReference type="EMBL" id="AUM12254.1"/>
    </source>
</evidence>
<dbReference type="OrthoDB" id="9814396at2"/>
<reference evidence="4" key="1">
    <citation type="submission" date="2017-08" db="EMBL/GenBank/DDBJ databases">
        <title>Direct submision.</title>
        <authorList>
            <person name="Kim S.-J."/>
            <person name="Rhee S.-K."/>
        </authorList>
    </citation>
    <scope>NUCLEOTIDE SEQUENCE [LARGE SCALE GENOMIC DNA]</scope>
    <source>
        <strain evidence="4">GI5</strain>
    </source>
</reference>
<keyword evidence="2" id="KW-0560">Oxidoreductase</keyword>
<dbReference type="EMBL" id="CP022684">
    <property type="protein sequence ID" value="AUM12254.1"/>
    <property type="molecule type" value="Genomic_DNA"/>
</dbReference>
<accession>A0A2K9LN87</accession>
<keyword evidence="1" id="KW-0521">NADP</keyword>
<dbReference type="GO" id="GO:0008670">
    <property type="term" value="F:2,4-dienoyl-CoA reductase (NADPH) activity"/>
    <property type="evidence" value="ECO:0007669"/>
    <property type="project" value="InterPro"/>
</dbReference>
<dbReference type="PRINTS" id="PR00081">
    <property type="entry name" value="GDHRDH"/>
</dbReference>
<evidence type="ECO:0000313" key="4">
    <source>
        <dbReference type="Proteomes" id="UP000235116"/>
    </source>
</evidence>
<dbReference type="InterPro" id="IPR002347">
    <property type="entry name" value="SDR_fam"/>
</dbReference>
<dbReference type="GO" id="GO:0009062">
    <property type="term" value="P:fatty acid catabolic process"/>
    <property type="evidence" value="ECO:0007669"/>
    <property type="project" value="InterPro"/>
</dbReference>
<sequence length="268" mass="27342">MTNSVTNAQSSVFQSNLLAGKTALITGAGSGINKGIALHFARHGANIVMVGRRQEKLDETQAEIEALGAKALGCSADVRDYAALAEAAAKGVAAFGPYSVVIAGAAGNFIAPADKLSANGFGAVIDIDLKGTFNTFRACSEHFAAADVSLIAISAPQANNPMPMQSHACAAKAGIEMLIKTLAIEWGPRGVRVNGLSPGYVADTVGGELFMSADDGAALKQKIPLQRVTNVAEMAEMALVLSTPVSAYMTGHIIALDGGISLVGGGAW</sequence>
<dbReference type="RefSeq" id="WP_101893590.1">
    <property type="nucleotide sequence ID" value="NZ_CP022684.1"/>
</dbReference>
<proteinExistence type="predicted"/>
<keyword evidence="4" id="KW-1185">Reference proteome</keyword>
<dbReference type="PANTHER" id="PTHR43296">
    <property type="entry name" value="PEROXISOMAL 2,4-DIENOYL-COA REDUCTASE"/>
    <property type="match status" value="1"/>
</dbReference>
<dbReference type="Gene3D" id="3.40.50.720">
    <property type="entry name" value="NAD(P)-binding Rossmann-like Domain"/>
    <property type="match status" value="1"/>
</dbReference>
<dbReference type="SUPFAM" id="SSF51735">
    <property type="entry name" value="NAD(P)-binding Rossmann-fold domains"/>
    <property type="match status" value="1"/>
</dbReference>
<gene>
    <name evidence="3" type="ORF">Kalk_07440</name>
</gene>
<dbReference type="Pfam" id="PF13561">
    <property type="entry name" value="adh_short_C2"/>
    <property type="match status" value="1"/>
</dbReference>
<protein>
    <recommendedName>
        <fullName evidence="5">Short-chain dehydrogenase</fullName>
    </recommendedName>
</protein>
<dbReference type="Proteomes" id="UP000235116">
    <property type="component" value="Chromosome"/>
</dbReference>
<dbReference type="InterPro" id="IPR045017">
    <property type="entry name" value="DECR2-like"/>
</dbReference>